<proteinExistence type="inferred from homology"/>
<dbReference type="InterPro" id="IPR041010">
    <property type="entry name" value="Znf-ACC"/>
</dbReference>
<dbReference type="PROSITE" id="PS50980">
    <property type="entry name" value="COA_CT_NTER"/>
    <property type="match status" value="1"/>
</dbReference>
<dbReference type="SUPFAM" id="SSF52096">
    <property type="entry name" value="ClpP/crotonase"/>
    <property type="match status" value="1"/>
</dbReference>
<dbReference type="PRINTS" id="PR01070">
    <property type="entry name" value="ACCCTRFRASEB"/>
</dbReference>
<evidence type="ECO:0000256" key="9">
    <source>
        <dbReference type="ARBA" id="ARBA00022840"/>
    </source>
</evidence>
<dbReference type="EMBL" id="FLYE01000034">
    <property type="protein sequence ID" value="SCA57088.1"/>
    <property type="molecule type" value="Genomic_DNA"/>
</dbReference>
<evidence type="ECO:0000256" key="7">
    <source>
        <dbReference type="ARBA" id="ARBA00022832"/>
    </source>
</evidence>
<dbReference type="AlphaFoldDB" id="A0A1C3RII2"/>
<dbReference type="Pfam" id="PF01039">
    <property type="entry name" value="Carboxyl_trans"/>
    <property type="match status" value="1"/>
</dbReference>
<evidence type="ECO:0000256" key="10">
    <source>
        <dbReference type="ARBA" id="ARBA00023098"/>
    </source>
</evidence>
<keyword evidence="10 13" id="KW-0443">Lipid metabolism</keyword>
<name>A0A1C3RII2_9PROT</name>
<comment type="pathway">
    <text evidence="13">Lipid metabolism; malonyl-CoA biosynthesis; malonyl-CoA from acetyl-CoA: step 1/1.</text>
</comment>
<evidence type="ECO:0000313" key="16">
    <source>
        <dbReference type="EMBL" id="SCA57088.1"/>
    </source>
</evidence>
<comment type="catalytic activity">
    <reaction evidence="13">
        <text>N(6)-carboxybiotinyl-L-lysyl-[protein] + acetyl-CoA = N(6)-biotinyl-L-lysyl-[protein] + malonyl-CoA</text>
        <dbReference type="Rhea" id="RHEA:54728"/>
        <dbReference type="Rhea" id="RHEA-COMP:10505"/>
        <dbReference type="Rhea" id="RHEA-COMP:10506"/>
        <dbReference type="ChEBI" id="CHEBI:57288"/>
        <dbReference type="ChEBI" id="CHEBI:57384"/>
        <dbReference type="ChEBI" id="CHEBI:83144"/>
        <dbReference type="ChEBI" id="CHEBI:83145"/>
        <dbReference type="EC" id="2.1.3.15"/>
    </reaction>
</comment>
<dbReference type="Pfam" id="PF17848">
    <property type="entry name" value="Zn_ribbon_ACC"/>
    <property type="match status" value="1"/>
</dbReference>
<dbReference type="PROSITE" id="PS00028">
    <property type="entry name" value="ZINC_FINGER_C2H2_1"/>
    <property type="match status" value="1"/>
</dbReference>
<keyword evidence="8 13" id="KW-0862">Zinc</keyword>
<feature type="zinc finger region" description="C4-type" evidence="13">
    <location>
        <begin position="29"/>
        <end position="51"/>
    </location>
</feature>
<dbReference type="InterPro" id="IPR011762">
    <property type="entry name" value="COA_CT_N"/>
</dbReference>
<protein>
    <recommendedName>
        <fullName evidence="13">Acetyl-coenzyme A carboxylase carboxyl transferase subunit beta</fullName>
        <shortName evidence="13">ACCase subunit beta</shortName>
        <shortName evidence="13">Acetyl-CoA carboxylase carboxyltransferase subunit beta</shortName>
        <ecNumber evidence="13">2.1.3.15</ecNumber>
    </recommendedName>
</protein>
<feature type="binding site" evidence="13">
    <location>
        <position position="51"/>
    </location>
    <ligand>
        <name>Zn(2+)</name>
        <dbReference type="ChEBI" id="CHEBI:29105"/>
    </ligand>
</feature>
<evidence type="ECO:0000313" key="17">
    <source>
        <dbReference type="Proteomes" id="UP000231658"/>
    </source>
</evidence>
<feature type="compositionally biased region" description="Acidic residues" evidence="14">
    <location>
        <begin position="292"/>
        <end position="302"/>
    </location>
</feature>
<dbReference type="GO" id="GO:0006633">
    <property type="term" value="P:fatty acid biosynthetic process"/>
    <property type="evidence" value="ECO:0007669"/>
    <property type="project" value="UniProtKB-KW"/>
</dbReference>
<evidence type="ECO:0000256" key="8">
    <source>
        <dbReference type="ARBA" id="ARBA00022833"/>
    </source>
</evidence>
<comment type="function">
    <text evidence="12 13">Component of the acetyl coenzyme A carboxylase (ACC) complex. Biotin carboxylase (BC) catalyzes the carboxylation of biotin on its carrier protein (BCCP) and then the CO(2) group is transferred by the transcarboxylase to acetyl-CoA to form malonyl-CoA.</text>
</comment>
<feature type="compositionally biased region" description="Basic and acidic residues" evidence="14">
    <location>
        <begin position="330"/>
        <end position="341"/>
    </location>
</feature>
<evidence type="ECO:0000256" key="2">
    <source>
        <dbReference type="ARBA" id="ARBA00022516"/>
    </source>
</evidence>
<keyword evidence="5 13" id="KW-0547">Nucleotide-binding</keyword>
<keyword evidence="4 13" id="KW-0479">Metal-binding</keyword>
<keyword evidence="7 13" id="KW-0276">Fatty acid metabolism</keyword>
<dbReference type="OrthoDB" id="9772975at2"/>
<evidence type="ECO:0000256" key="14">
    <source>
        <dbReference type="SAM" id="MobiDB-lite"/>
    </source>
</evidence>
<evidence type="ECO:0000256" key="6">
    <source>
        <dbReference type="ARBA" id="ARBA00022771"/>
    </source>
</evidence>
<dbReference type="EC" id="2.1.3.15" evidence="13"/>
<feature type="region of interest" description="Disordered" evidence="14">
    <location>
        <begin position="289"/>
        <end position="341"/>
    </location>
</feature>
<dbReference type="GO" id="GO:0016743">
    <property type="term" value="F:carboxyl- or carbamoyltransferase activity"/>
    <property type="evidence" value="ECO:0007669"/>
    <property type="project" value="UniProtKB-UniRule"/>
</dbReference>
<dbReference type="GO" id="GO:0003989">
    <property type="term" value="F:acetyl-CoA carboxylase activity"/>
    <property type="evidence" value="ECO:0007669"/>
    <property type="project" value="InterPro"/>
</dbReference>
<dbReference type="PANTHER" id="PTHR42995">
    <property type="entry name" value="ACETYL-COENZYME A CARBOXYLASE CARBOXYL TRANSFERASE SUBUNIT BETA, CHLOROPLASTIC"/>
    <property type="match status" value="1"/>
</dbReference>
<keyword evidence="13" id="KW-0963">Cytoplasm</keyword>
<comment type="similarity">
    <text evidence="13">Belongs to the AccD/PCCB family.</text>
</comment>
<dbReference type="Gene3D" id="3.90.226.10">
    <property type="entry name" value="2-enoyl-CoA Hydratase, Chain A, domain 1"/>
    <property type="match status" value="1"/>
</dbReference>
<comment type="subunit">
    <text evidence="13">Acetyl-CoA carboxylase is a heterohexamer composed of biotin carboxyl carrier protein (AccB), biotin carboxylase (AccC) and two subunits each of ACCase subunit alpha (AccA) and ACCase subunit beta (AccD).</text>
</comment>
<keyword evidence="11 13" id="KW-0275">Fatty acid biosynthesis</keyword>
<dbReference type="GO" id="GO:0005524">
    <property type="term" value="F:ATP binding"/>
    <property type="evidence" value="ECO:0007669"/>
    <property type="project" value="UniProtKB-KW"/>
</dbReference>
<keyword evidence="2 13" id="KW-0444">Lipid biosynthesis</keyword>
<dbReference type="InterPro" id="IPR034733">
    <property type="entry name" value="AcCoA_carboxyl_beta"/>
</dbReference>
<keyword evidence="3 13" id="KW-0808">Transferase</keyword>
<comment type="cofactor">
    <cofactor evidence="13">
        <name>Zn(2+)</name>
        <dbReference type="ChEBI" id="CHEBI:29105"/>
    </cofactor>
    <text evidence="13">Binds 1 zinc ion per subunit.</text>
</comment>
<dbReference type="PANTHER" id="PTHR42995:SF5">
    <property type="entry name" value="ACETYL-COENZYME A CARBOXYLASE CARBOXYL TRANSFERASE SUBUNIT BETA, CHLOROPLASTIC"/>
    <property type="match status" value="1"/>
</dbReference>
<keyword evidence="6 13" id="KW-0863">Zinc-finger</keyword>
<evidence type="ECO:0000256" key="1">
    <source>
        <dbReference type="ARBA" id="ARBA00004496"/>
    </source>
</evidence>
<dbReference type="InterPro" id="IPR013087">
    <property type="entry name" value="Znf_C2H2_type"/>
</dbReference>
<feature type="binding site" evidence="13">
    <location>
        <position position="48"/>
    </location>
    <ligand>
        <name>Zn(2+)</name>
        <dbReference type="ChEBI" id="CHEBI:29105"/>
    </ligand>
</feature>
<dbReference type="GO" id="GO:0008270">
    <property type="term" value="F:zinc ion binding"/>
    <property type="evidence" value="ECO:0007669"/>
    <property type="project" value="UniProtKB-UniRule"/>
</dbReference>
<evidence type="ECO:0000256" key="5">
    <source>
        <dbReference type="ARBA" id="ARBA00022741"/>
    </source>
</evidence>
<dbReference type="NCBIfam" id="TIGR00515">
    <property type="entry name" value="accD"/>
    <property type="match status" value="1"/>
</dbReference>
<dbReference type="InterPro" id="IPR029045">
    <property type="entry name" value="ClpP/crotonase-like_dom_sf"/>
</dbReference>
<feature type="binding site" evidence="13">
    <location>
        <position position="29"/>
    </location>
    <ligand>
        <name>Zn(2+)</name>
        <dbReference type="ChEBI" id="CHEBI:29105"/>
    </ligand>
</feature>
<dbReference type="InterPro" id="IPR000438">
    <property type="entry name" value="Acetyl_CoA_COase_Trfase_b_su"/>
</dbReference>
<evidence type="ECO:0000256" key="12">
    <source>
        <dbReference type="ARBA" id="ARBA00025280"/>
    </source>
</evidence>
<dbReference type="Proteomes" id="UP000231658">
    <property type="component" value="Unassembled WGS sequence"/>
</dbReference>
<accession>A0A1C3RII2</accession>
<dbReference type="RefSeq" id="WP_083223051.1">
    <property type="nucleotide sequence ID" value="NZ_FLYE01000034.1"/>
</dbReference>
<feature type="domain" description="CoA carboxyltransferase N-terminal" evidence="15">
    <location>
        <begin position="25"/>
        <end position="294"/>
    </location>
</feature>
<comment type="subcellular location">
    <subcellularLocation>
        <location evidence="1 13">Cytoplasm</location>
    </subcellularLocation>
</comment>
<reference evidence="16 17" key="1">
    <citation type="submission" date="2016-07" db="EMBL/GenBank/DDBJ databases">
        <authorList>
            <person name="Lefevre C.T."/>
        </authorList>
    </citation>
    <scope>NUCLEOTIDE SEQUENCE [LARGE SCALE GENOMIC DNA]</scope>
    <source>
        <strain evidence="16">PR1</strain>
    </source>
</reference>
<gene>
    <name evidence="13 16" type="primary">accD</name>
    <name evidence="16" type="ORF">MTBPR1_40111</name>
</gene>
<organism evidence="16 17">
    <name type="scientific">Candidatus Terasakiella magnetica</name>
    <dbReference type="NCBI Taxonomy" id="1867952"/>
    <lineage>
        <taxon>Bacteria</taxon>
        <taxon>Pseudomonadati</taxon>
        <taxon>Pseudomonadota</taxon>
        <taxon>Alphaproteobacteria</taxon>
        <taxon>Rhodospirillales</taxon>
        <taxon>Terasakiellaceae</taxon>
        <taxon>Terasakiella</taxon>
    </lineage>
</organism>
<keyword evidence="17" id="KW-1185">Reference proteome</keyword>
<dbReference type="GO" id="GO:2001295">
    <property type="term" value="P:malonyl-CoA biosynthetic process"/>
    <property type="evidence" value="ECO:0007669"/>
    <property type="project" value="UniProtKB-UniRule"/>
</dbReference>
<evidence type="ECO:0000256" key="13">
    <source>
        <dbReference type="HAMAP-Rule" id="MF_01395"/>
    </source>
</evidence>
<keyword evidence="9 13" id="KW-0067">ATP-binding</keyword>
<evidence type="ECO:0000256" key="11">
    <source>
        <dbReference type="ARBA" id="ARBA00023160"/>
    </source>
</evidence>
<evidence type="ECO:0000259" key="15">
    <source>
        <dbReference type="PROSITE" id="PS50980"/>
    </source>
</evidence>
<sequence length="341" mass="37562">MNWLTNYVKPKLRDLVRPKEIPDNLWHKCTKCGQMIFHRDLDKNHHVCQHCGHHMRLSVTARLELMFDEGEYTRAELPDVPSDPLKFSDRRKYKDRIKEAHAKTKEDDALIVAHGKMGGQNVVIAAFNFAYMGGSMGTAVGEGLVAASKLAIVQDAALIVVPASGGARMQEGILSLMQMARTTIGVERVKEAGLPYIVVLTDPTTGGVSASFAMLGDVAIAESGAVIGFAGRRVIEQTIREQLPDDFQTAEYLYEHGMVDMVVRRHELRPTLIKVLSLLRNTKPAGDVVELSSEDTPIESEATDNINHIPPPPDIRRPDGAPIEEGEAPVAKEKDEETPAE</sequence>
<keyword evidence="16" id="KW-0436">Ligase</keyword>
<dbReference type="UniPathway" id="UPA00655">
    <property type="reaction ID" value="UER00711"/>
</dbReference>
<evidence type="ECO:0000256" key="3">
    <source>
        <dbReference type="ARBA" id="ARBA00022679"/>
    </source>
</evidence>
<feature type="binding site" evidence="13">
    <location>
        <position position="32"/>
    </location>
    <ligand>
        <name>Zn(2+)</name>
        <dbReference type="ChEBI" id="CHEBI:29105"/>
    </ligand>
</feature>
<dbReference type="STRING" id="1867952.MTBPR1_40111"/>
<dbReference type="HAMAP" id="MF_01395">
    <property type="entry name" value="AcetylCoA_CT_beta"/>
    <property type="match status" value="1"/>
</dbReference>
<evidence type="ECO:0000256" key="4">
    <source>
        <dbReference type="ARBA" id="ARBA00022723"/>
    </source>
</evidence>
<dbReference type="GO" id="GO:0009329">
    <property type="term" value="C:acetate CoA-transferase complex"/>
    <property type="evidence" value="ECO:0007669"/>
    <property type="project" value="TreeGrafter"/>
</dbReference>